<gene>
    <name evidence="2" type="ORF">PBF_05278</name>
</gene>
<dbReference type="AlphaFoldDB" id="W7LJA2"/>
<evidence type="ECO:0000256" key="1">
    <source>
        <dbReference type="SAM" id="MobiDB-lite"/>
    </source>
</evidence>
<proteinExistence type="predicted"/>
<comment type="caution">
    <text evidence="2">The sequence shown here is derived from an EMBL/GenBank/DDBJ whole genome shotgun (WGS) entry which is preliminary data.</text>
</comment>
<reference evidence="3" key="1">
    <citation type="submission" date="2013-03" db="EMBL/GenBank/DDBJ databases">
        <title>Draft genome sequence of Bacillus firmus DS1.</title>
        <authorList>
            <person name="Peng D."/>
            <person name="Zhu L."/>
            <person name="Sun M."/>
        </authorList>
    </citation>
    <scope>NUCLEOTIDE SEQUENCE [LARGE SCALE GENOMIC DNA]</scope>
    <source>
        <strain evidence="3">DS1</strain>
    </source>
</reference>
<evidence type="ECO:0000313" key="2">
    <source>
        <dbReference type="EMBL" id="EWG12179.1"/>
    </source>
</evidence>
<name>W7LJA2_CYTFI</name>
<accession>W7LJA2</accession>
<dbReference type="EMBL" id="APVL01000003">
    <property type="protein sequence ID" value="EWG12179.1"/>
    <property type="molecule type" value="Genomic_DNA"/>
</dbReference>
<dbReference type="Proteomes" id="UP000019270">
    <property type="component" value="Unassembled WGS sequence"/>
</dbReference>
<evidence type="ECO:0000313" key="3">
    <source>
        <dbReference type="Proteomes" id="UP000019270"/>
    </source>
</evidence>
<reference evidence="2 3" key="2">
    <citation type="journal article" date="2016" name="Sci. Rep.">
        <title>A novel serine protease, Sep1, from Bacillus firmus DS-1 has nematicidal activity and degrades multiple intestinal-associated nematode proteins.</title>
        <authorList>
            <person name="Geng C."/>
            <person name="Nie X."/>
            <person name="Tang Z."/>
            <person name="Zhang Y."/>
            <person name="Lin J."/>
            <person name="Sun M."/>
            <person name="Peng D."/>
        </authorList>
    </citation>
    <scope>NUCLEOTIDE SEQUENCE [LARGE SCALE GENOMIC DNA]</scope>
    <source>
        <strain evidence="2 3">DS1</strain>
    </source>
</reference>
<sequence>MILENANAFPSCGVHSRKLIQCPAGGEGAGDPAGEAEELCSSPRKASARSGNQRAPIRSKNIILEISGCRIRLLQKTHGLVIMMTVCF</sequence>
<dbReference type="eggNOG" id="ENOG5030ERX">
    <property type="taxonomic scope" value="Bacteria"/>
</dbReference>
<protein>
    <submittedName>
        <fullName evidence="2">Uncharacterized protein</fullName>
    </submittedName>
</protein>
<organism evidence="2 3">
    <name type="scientific">Cytobacillus firmus DS1</name>
    <dbReference type="NCBI Taxonomy" id="1307436"/>
    <lineage>
        <taxon>Bacteria</taxon>
        <taxon>Bacillati</taxon>
        <taxon>Bacillota</taxon>
        <taxon>Bacilli</taxon>
        <taxon>Bacillales</taxon>
        <taxon>Bacillaceae</taxon>
        <taxon>Cytobacillus</taxon>
    </lineage>
</organism>
<feature type="region of interest" description="Disordered" evidence="1">
    <location>
        <begin position="25"/>
        <end position="53"/>
    </location>
</feature>